<reference evidence="2 3" key="1">
    <citation type="journal article" date="2020" name="Microb. Ecol.">
        <title>Ecogenomics of the Marine Benthic Filamentous Cyanobacterium Adonisia.</title>
        <authorList>
            <person name="Walter J.M."/>
            <person name="Coutinho F.H."/>
            <person name="Leomil L."/>
            <person name="Hargreaves P.I."/>
            <person name="Campeao M.E."/>
            <person name="Vieira V.V."/>
            <person name="Silva B.S."/>
            <person name="Fistarol G.O."/>
            <person name="Salomon P.S."/>
            <person name="Sawabe T."/>
            <person name="Mino S."/>
            <person name="Hosokawa M."/>
            <person name="Miyashita H."/>
            <person name="Maruyama F."/>
            <person name="van Verk M.C."/>
            <person name="Dutilh B.E."/>
            <person name="Thompson C.C."/>
            <person name="Thompson F.L."/>
        </authorList>
    </citation>
    <scope>NUCLEOTIDE SEQUENCE [LARGE SCALE GENOMIC DNA]</scope>
    <source>
        <strain evidence="2 3">CCMR0081</strain>
    </source>
</reference>
<feature type="compositionally biased region" description="Polar residues" evidence="1">
    <location>
        <begin position="77"/>
        <end position="87"/>
    </location>
</feature>
<dbReference type="Proteomes" id="UP000481033">
    <property type="component" value="Unassembled WGS sequence"/>
</dbReference>
<keyword evidence="3" id="KW-1185">Reference proteome</keyword>
<evidence type="ECO:0000313" key="3">
    <source>
        <dbReference type="Proteomes" id="UP000481033"/>
    </source>
</evidence>
<comment type="caution">
    <text evidence="2">The sequence shown here is derived from an EMBL/GenBank/DDBJ whole genome shotgun (WGS) entry which is preliminary data.</text>
</comment>
<accession>A0A6M0RYU6</accession>
<evidence type="ECO:0000313" key="2">
    <source>
        <dbReference type="EMBL" id="NEZ61100.1"/>
    </source>
</evidence>
<sequence>MISFNSEHLRLIWSMVETYSYILEGLSDEAICLWLLKKIKDNIHLSHDETNEIRAYIRSRSHLIREVANNQPLSDNVRTKQFSNTHGSKPIELPYNKAI</sequence>
<protein>
    <submittedName>
        <fullName evidence="2">Uncharacterized protein</fullName>
    </submittedName>
</protein>
<dbReference type="AlphaFoldDB" id="A0A6M0RYU6"/>
<organism evidence="2 3">
    <name type="scientific">Adonisia turfae CCMR0081</name>
    <dbReference type="NCBI Taxonomy" id="2292702"/>
    <lineage>
        <taxon>Bacteria</taxon>
        <taxon>Bacillati</taxon>
        <taxon>Cyanobacteriota</taxon>
        <taxon>Adonisia</taxon>
        <taxon>Adonisia turfae</taxon>
    </lineage>
</organism>
<proteinExistence type="predicted"/>
<evidence type="ECO:0000256" key="1">
    <source>
        <dbReference type="SAM" id="MobiDB-lite"/>
    </source>
</evidence>
<name>A0A6M0RYU6_9CYAN</name>
<gene>
    <name evidence="2" type="ORF">DXZ20_36790</name>
</gene>
<dbReference type="RefSeq" id="WP_163703346.1">
    <property type="nucleotide sequence ID" value="NZ_QXHD01000004.1"/>
</dbReference>
<feature type="region of interest" description="Disordered" evidence="1">
    <location>
        <begin position="77"/>
        <end position="99"/>
    </location>
</feature>
<dbReference type="EMBL" id="QXHD01000004">
    <property type="protein sequence ID" value="NEZ61100.1"/>
    <property type="molecule type" value="Genomic_DNA"/>
</dbReference>